<evidence type="ECO:0000256" key="8">
    <source>
        <dbReference type="SAM" id="MobiDB-lite"/>
    </source>
</evidence>
<dbReference type="GO" id="GO:0071949">
    <property type="term" value="F:FAD binding"/>
    <property type="evidence" value="ECO:0007669"/>
    <property type="project" value="TreeGrafter"/>
</dbReference>
<evidence type="ECO:0000256" key="1">
    <source>
        <dbReference type="ARBA" id="ARBA00005862"/>
    </source>
</evidence>
<keyword evidence="4 7" id="KW-0157">Chromophore</keyword>
<feature type="binding site" evidence="5">
    <location>
        <position position="286"/>
    </location>
    <ligand>
        <name>FAD</name>
        <dbReference type="ChEBI" id="CHEBI:57692"/>
    </ligand>
</feature>
<feature type="binding site" evidence="5">
    <location>
        <begin position="299"/>
        <end position="303"/>
    </location>
    <ligand>
        <name>FAD</name>
        <dbReference type="ChEBI" id="CHEBI:57692"/>
    </ligand>
</feature>
<dbReference type="NCBIfam" id="TIGR02765">
    <property type="entry name" value="crypto_DASH"/>
    <property type="match status" value="1"/>
</dbReference>
<comment type="function">
    <text evidence="7">May have a photoreceptor function.</text>
</comment>
<keyword evidence="3 5" id="KW-0274">FAD</keyword>
<dbReference type="GO" id="GO:0000719">
    <property type="term" value="P:photoreactive repair"/>
    <property type="evidence" value="ECO:0007669"/>
    <property type="project" value="TreeGrafter"/>
</dbReference>
<dbReference type="Pfam" id="PF00875">
    <property type="entry name" value="DNA_photolyase"/>
    <property type="match status" value="1"/>
</dbReference>
<dbReference type="GO" id="GO:0003684">
    <property type="term" value="F:damaged DNA binding"/>
    <property type="evidence" value="ECO:0007669"/>
    <property type="project" value="TreeGrafter"/>
</dbReference>
<dbReference type="GO" id="GO:0003904">
    <property type="term" value="F:deoxyribodipyrimidine photo-lyase activity"/>
    <property type="evidence" value="ECO:0007669"/>
    <property type="project" value="TreeGrafter"/>
</dbReference>
<evidence type="ECO:0000313" key="10">
    <source>
        <dbReference type="EMBL" id="CED82658.1"/>
    </source>
</evidence>
<name>A0A0F7SRG4_PHARH</name>
<evidence type="ECO:0000256" key="5">
    <source>
        <dbReference type="PIRSR" id="PIRSR602081-1"/>
    </source>
</evidence>
<proteinExistence type="inferred from homology"/>
<dbReference type="PANTHER" id="PTHR11455:SF22">
    <property type="entry name" value="CRYPTOCHROME DASH"/>
    <property type="match status" value="1"/>
</dbReference>
<dbReference type="Gene3D" id="3.40.50.620">
    <property type="entry name" value="HUPs"/>
    <property type="match status" value="1"/>
</dbReference>
<feature type="binding site" evidence="5">
    <location>
        <begin position="452"/>
        <end position="454"/>
    </location>
    <ligand>
        <name>FAD</name>
        <dbReference type="ChEBI" id="CHEBI:57692"/>
    </ligand>
</feature>
<dbReference type="InterPro" id="IPR014133">
    <property type="entry name" value="Cry_DASH"/>
</dbReference>
<feature type="region of interest" description="Disordered" evidence="8">
    <location>
        <begin position="533"/>
        <end position="589"/>
    </location>
</feature>
<protein>
    <recommendedName>
        <fullName evidence="7">Cryptochrome DASH</fullName>
    </recommendedName>
</protein>
<keyword evidence="10" id="KW-0456">Lyase</keyword>
<dbReference type="PRINTS" id="PR00147">
    <property type="entry name" value="DNAPHOTLYASE"/>
</dbReference>
<feature type="site" description="Electron transfer via tryptophanyl radical" evidence="6">
    <location>
        <position position="439"/>
    </location>
</feature>
<accession>A0A0F7SRG4</accession>
<keyword evidence="2 5" id="KW-0285">Flavoprotein</keyword>
<comment type="cofactor">
    <cofactor evidence="7">
        <name>(6R)-5,10-methylene-5,6,7,8-tetrahydrofolate</name>
        <dbReference type="ChEBI" id="CHEBI:15636"/>
    </cofactor>
    <text evidence="7">Binds 1 5,10-methenyltetrahydrofolate (MTHF) per subunit.</text>
</comment>
<dbReference type="InterPro" id="IPR036155">
    <property type="entry name" value="Crypto/Photolyase_N_sf"/>
</dbReference>
<dbReference type="Gene3D" id="1.25.40.80">
    <property type="match status" value="1"/>
</dbReference>
<dbReference type="PROSITE" id="PS51645">
    <property type="entry name" value="PHR_CRY_ALPHA_BETA"/>
    <property type="match status" value="1"/>
</dbReference>
<reference evidence="10" key="1">
    <citation type="submission" date="2014-08" db="EMBL/GenBank/DDBJ databases">
        <authorList>
            <person name="Sharma Rahul"/>
            <person name="Thines Marco"/>
        </authorList>
    </citation>
    <scope>NUCLEOTIDE SEQUENCE</scope>
</reference>
<organism evidence="10">
    <name type="scientific">Phaffia rhodozyma</name>
    <name type="common">Yeast</name>
    <name type="synonym">Xanthophyllomyces dendrorhous</name>
    <dbReference type="NCBI Taxonomy" id="264483"/>
    <lineage>
        <taxon>Eukaryota</taxon>
        <taxon>Fungi</taxon>
        <taxon>Dikarya</taxon>
        <taxon>Basidiomycota</taxon>
        <taxon>Agaricomycotina</taxon>
        <taxon>Tremellomycetes</taxon>
        <taxon>Cystofilobasidiales</taxon>
        <taxon>Mrakiaceae</taxon>
        <taxon>Phaffia</taxon>
    </lineage>
</organism>
<dbReference type="SUPFAM" id="SSF52425">
    <property type="entry name" value="Cryptochrome/photolyase, N-terminal domain"/>
    <property type="match status" value="1"/>
</dbReference>
<evidence type="ECO:0000256" key="7">
    <source>
        <dbReference type="RuleBase" id="RU367151"/>
    </source>
</evidence>
<evidence type="ECO:0000259" key="9">
    <source>
        <dbReference type="PROSITE" id="PS51645"/>
    </source>
</evidence>
<evidence type="ECO:0000256" key="4">
    <source>
        <dbReference type="ARBA" id="ARBA00022991"/>
    </source>
</evidence>
<dbReference type="InterPro" id="IPR005101">
    <property type="entry name" value="Cryptochr/Photolyase_FAD-bd"/>
</dbReference>
<feature type="compositionally biased region" description="Basic and acidic residues" evidence="8">
    <location>
        <begin position="547"/>
        <end position="563"/>
    </location>
</feature>
<feature type="site" description="Electron transfer via tryptophanyl radical" evidence="6">
    <location>
        <position position="380"/>
    </location>
</feature>
<evidence type="ECO:0000256" key="6">
    <source>
        <dbReference type="PIRSR" id="PIRSR602081-2"/>
    </source>
</evidence>
<dbReference type="Pfam" id="PF03441">
    <property type="entry name" value="FAD_binding_7"/>
    <property type="match status" value="1"/>
</dbReference>
<dbReference type="InterPro" id="IPR014729">
    <property type="entry name" value="Rossmann-like_a/b/a_fold"/>
</dbReference>
<dbReference type="Gene3D" id="1.10.579.10">
    <property type="entry name" value="DNA Cyclobutane Dipyrimidine Photolyase, subunit A, domain 3"/>
    <property type="match status" value="1"/>
</dbReference>
<sequence length="589" mass="66556">MSPTTKPNVLVLLFRNDLRIHDNPILNHFPKSITHVLPVYIFDERVISLSALPGFKPDQDEKLEEPKSRVLGTWRCGGNRVKFLAESVFDLKSNLRKINSDLMIGYGLPEKAIPEVVRQLQNDGMDVSGVWVAQEVNSEEMRQETRIQKALGKLSPPVPINILEGSKTLIHPADLPFKPSKTPDNFTAFRGKVEGLDEMIRPNLPTPTSLPPPPPRPKSLDVYQAPQGKSSLEHILPLLLKPITDSSLDSFHSFTAHPYHGGESSGLERMKYYCGRDHQKAPLATYKQTRNGLIGSDFSTKFSSWLGLGCLSPRMIGNEIKAWEEVWTDRGRGTKDSYWLIFELLWRDYFSFLSMKYGPALFHVDGFNSVTRPQHEGPDWKYAGEDEEGRPLLDKWRDGKTGVPFIDANMIELKETGFMSNRGRQNVGCYLTKDYLVDWRAGAEVFEEELIDYDTSSNWGNWQYVAGVGTDPREARYFNPIKQAKDYDPQGDYVKLWIPSLKNVPTEHVHHPWTLPSSHPAFAEVANLYKTPPKEERGSWRSQYQRKVGENEKTSGNKAERVNRGPKGGRGGHSVRGTGGRGGARKGNN</sequence>
<dbReference type="PANTHER" id="PTHR11455">
    <property type="entry name" value="CRYPTOCHROME"/>
    <property type="match status" value="1"/>
</dbReference>
<dbReference type="InterPro" id="IPR006050">
    <property type="entry name" value="DNA_photolyase_N"/>
</dbReference>
<feature type="domain" description="Photolyase/cryptochrome alpha/beta" evidence="9">
    <location>
        <begin position="8"/>
        <end position="168"/>
    </location>
</feature>
<dbReference type="InterPro" id="IPR002081">
    <property type="entry name" value="Cryptochrome/DNA_photolyase_1"/>
</dbReference>
<feature type="site" description="Electron transfer via tryptophanyl radical" evidence="6">
    <location>
        <position position="462"/>
    </location>
</feature>
<dbReference type="AlphaFoldDB" id="A0A0F7SRG4"/>
<evidence type="ECO:0000256" key="2">
    <source>
        <dbReference type="ARBA" id="ARBA00022630"/>
    </source>
</evidence>
<dbReference type="EMBL" id="LN483124">
    <property type="protein sequence ID" value="CED82658.1"/>
    <property type="molecule type" value="Genomic_DNA"/>
</dbReference>
<dbReference type="InterPro" id="IPR036134">
    <property type="entry name" value="Crypto/Photolyase_FAD-like_sf"/>
</dbReference>
<comment type="cofactor">
    <cofactor evidence="5 7">
        <name>FAD</name>
        <dbReference type="ChEBI" id="CHEBI:57692"/>
    </cofactor>
    <text evidence="5 7">Binds 1 FAD per subunit.</text>
</comment>
<dbReference type="SUPFAM" id="SSF48173">
    <property type="entry name" value="Cryptochrome/photolyase FAD-binding domain"/>
    <property type="match status" value="1"/>
</dbReference>
<comment type="similarity">
    <text evidence="1 7">Belongs to the DNA photolyase class-1 family.</text>
</comment>
<evidence type="ECO:0000256" key="3">
    <source>
        <dbReference type="ARBA" id="ARBA00022827"/>
    </source>
</evidence>
<feature type="compositionally biased region" description="Gly residues" evidence="8">
    <location>
        <begin position="566"/>
        <end position="582"/>
    </location>
</feature>